<feature type="domain" description="Helix-turn-helix" evidence="1">
    <location>
        <begin position="39"/>
        <end position="87"/>
    </location>
</feature>
<organism evidence="2 3">
    <name type="scientific">Pseudonocardia autotrophica</name>
    <name type="common">Amycolata autotrophica</name>
    <name type="synonym">Nocardia autotrophica</name>
    <dbReference type="NCBI Taxonomy" id="2074"/>
    <lineage>
        <taxon>Bacteria</taxon>
        <taxon>Bacillati</taxon>
        <taxon>Actinomycetota</taxon>
        <taxon>Actinomycetes</taxon>
        <taxon>Pseudonocardiales</taxon>
        <taxon>Pseudonocardiaceae</taxon>
        <taxon>Pseudonocardia</taxon>
    </lineage>
</organism>
<dbReference type="RefSeq" id="WP_085911960.1">
    <property type="nucleotide sequence ID" value="NZ_AP018920.1"/>
</dbReference>
<dbReference type="InterPro" id="IPR041657">
    <property type="entry name" value="HTH_17"/>
</dbReference>
<dbReference type="InterPro" id="IPR010093">
    <property type="entry name" value="SinI_DNA-bd"/>
</dbReference>
<dbReference type="EMBL" id="MIGB01000006">
    <property type="protein sequence ID" value="OSY42184.1"/>
    <property type="molecule type" value="Genomic_DNA"/>
</dbReference>
<evidence type="ECO:0000259" key="1">
    <source>
        <dbReference type="Pfam" id="PF12728"/>
    </source>
</evidence>
<name>A0A1Y2N3X5_PSEAH</name>
<dbReference type="InterPro" id="IPR009061">
    <property type="entry name" value="DNA-bd_dom_put_sf"/>
</dbReference>
<proteinExistence type="predicted"/>
<evidence type="ECO:0000313" key="2">
    <source>
        <dbReference type="EMBL" id="OSY42184.1"/>
    </source>
</evidence>
<dbReference type="AlphaFoldDB" id="A0A1Y2N3X5"/>
<accession>A0A1Y2N3X5</accession>
<dbReference type="Pfam" id="PF12728">
    <property type="entry name" value="HTH_17"/>
    <property type="match status" value="1"/>
</dbReference>
<comment type="caution">
    <text evidence="2">The sequence shown here is derived from an EMBL/GenBank/DDBJ whole genome shotgun (WGS) entry which is preliminary data.</text>
</comment>
<dbReference type="NCBIfam" id="TIGR01764">
    <property type="entry name" value="excise"/>
    <property type="match status" value="1"/>
</dbReference>
<dbReference type="Proteomes" id="UP000194360">
    <property type="component" value="Unassembled WGS sequence"/>
</dbReference>
<evidence type="ECO:0000313" key="3">
    <source>
        <dbReference type="Proteomes" id="UP000194360"/>
    </source>
</evidence>
<reference evidence="2 3" key="1">
    <citation type="submission" date="2016-09" db="EMBL/GenBank/DDBJ databases">
        <title>Pseudonocardia autotrophica DSM535, a candidate organism with high potential of specific P450 cytochromes.</title>
        <authorList>
            <person name="Grumaz C."/>
            <person name="Vainshtein Y."/>
            <person name="Kirstahler P."/>
            <person name="Sohn K."/>
        </authorList>
    </citation>
    <scope>NUCLEOTIDE SEQUENCE [LARGE SCALE GENOMIC DNA]</scope>
    <source>
        <strain evidence="2 3">DSM 535</strain>
    </source>
</reference>
<gene>
    <name evidence="2" type="ORF">BG845_01682</name>
</gene>
<dbReference type="SUPFAM" id="SSF46955">
    <property type="entry name" value="Putative DNA-binding domain"/>
    <property type="match status" value="1"/>
</dbReference>
<keyword evidence="3" id="KW-1185">Reference proteome</keyword>
<sequence length="95" mass="10261">MTDDRTAQIGQLLAQLATLMADQPAPREPEATPRPNRVLLTVGEAADQLGIGKTTAYAYVRTGELESVLIGRLRRIHADAIAEFAARLVAKHRAA</sequence>
<dbReference type="GO" id="GO:0003677">
    <property type="term" value="F:DNA binding"/>
    <property type="evidence" value="ECO:0007669"/>
    <property type="project" value="InterPro"/>
</dbReference>
<protein>
    <submittedName>
        <fullName evidence="2">Helix-turn-helix domain protein</fullName>
    </submittedName>
</protein>
<dbReference type="STRING" id="2074.BG845_01682"/>
<dbReference type="OrthoDB" id="3789542at2"/>